<proteinExistence type="predicted"/>
<sequence length="62" mass="7003">IADAAEGSSNLPRSVRWALLAAFATGVVVGWQAARARRRFLRWRQSRLQRRLDAARQQLEAA</sequence>
<accession>A0A8C2TZ84</accession>
<protein>
    <recommendedName>
        <fullName evidence="4">Mitoregulin</fullName>
    </recommendedName>
</protein>
<dbReference type="InterPro" id="IPR038778">
    <property type="entry name" value="Mtln"/>
</dbReference>
<dbReference type="PANTHER" id="PTHR37154:SF1">
    <property type="entry name" value="MITOREGULIN"/>
    <property type="match status" value="1"/>
</dbReference>
<dbReference type="Proteomes" id="UP000694412">
    <property type="component" value="Chromosome 3"/>
</dbReference>
<evidence type="ECO:0000313" key="3">
    <source>
        <dbReference type="Proteomes" id="UP000694412"/>
    </source>
</evidence>
<organism evidence="2 3">
    <name type="scientific">Coturnix japonica</name>
    <name type="common">Japanese quail</name>
    <name type="synonym">Coturnix coturnix japonica</name>
    <dbReference type="NCBI Taxonomy" id="93934"/>
    <lineage>
        <taxon>Eukaryota</taxon>
        <taxon>Metazoa</taxon>
        <taxon>Chordata</taxon>
        <taxon>Craniata</taxon>
        <taxon>Vertebrata</taxon>
        <taxon>Euteleostomi</taxon>
        <taxon>Archelosauria</taxon>
        <taxon>Archosauria</taxon>
        <taxon>Dinosauria</taxon>
        <taxon>Saurischia</taxon>
        <taxon>Theropoda</taxon>
        <taxon>Coelurosauria</taxon>
        <taxon>Aves</taxon>
        <taxon>Neognathae</taxon>
        <taxon>Galloanserae</taxon>
        <taxon>Galliformes</taxon>
        <taxon>Phasianidae</taxon>
        <taxon>Perdicinae</taxon>
        <taxon>Coturnix</taxon>
    </lineage>
</organism>
<reference evidence="2" key="3">
    <citation type="submission" date="2025-09" db="UniProtKB">
        <authorList>
            <consortium name="Ensembl"/>
        </authorList>
    </citation>
    <scope>IDENTIFICATION</scope>
</reference>
<evidence type="ECO:0008006" key="4">
    <source>
        <dbReference type="Google" id="ProtNLM"/>
    </source>
</evidence>
<dbReference type="PANTHER" id="PTHR37154">
    <property type="entry name" value="MITOREGULIN"/>
    <property type="match status" value="1"/>
</dbReference>
<evidence type="ECO:0000256" key="1">
    <source>
        <dbReference type="SAM" id="Phobius"/>
    </source>
</evidence>
<keyword evidence="3" id="KW-1185">Reference proteome</keyword>
<evidence type="ECO:0000313" key="2">
    <source>
        <dbReference type="Ensembl" id="ENSCJPP00005019602.1"/>
    </source>
</evidence>
<dbReference type="AlphaFoldDB" id="A0A8C2TZ84"/>
<dbReference type="GO" id="GO:0010918">
    <property type="term" value="P:positive regulation of mitochondrial membrane potential"/>
    <property type="evidence" value="ECO:0007669"/>
    <property type="project" value="TreeGrafter"/>
</dbReference>
<dbReference type="GO" id="GO:0005743">
    <property type="term" value="C:mitochondrial inner membrane"/>
    <property type="evidence" value="ECO:0007669"/>
    <property type="project" value="TreeGrafter"/>
</dbReference>
<reference evidence="2" key="2">
    <citation type="submission" date="2025-08" db="UniProtKB">
        <authorList>
            <consortium name="Ensembl"/>
        </authorList>
    </citation>
    <scope>IDENTIFICATION</scope>
</reference>
<keyword evidence="1" id="KW-0812">Transmembrane</keyword>
<keyword evidence="1" id="KW-1133">Transmembrane helix</keyword>
<name>A0A8C2TZ84_COTJA</name>
<dbReference type="Ensembl" id="ENSCJPT00005027119.1">
    <property type="protein sequence ID" value="ENSCJPP00005019602.1"/>
    <property type="gene ID" value="ENSCJPG00005015875.1"/>
</dbReference>
<keyword evidence="1" id="KW-0472">Membrane</keyword>
<dbReference type="GO" id="GO:0051284">
    <property type="term" value="P:positive regulation of sequestering of calcium ion"/>
    <property type="evidence" value="ECO:0007669"/>
    <property type="project" value="TreeGrafter"/>
</dbReference>
<dbReference type="Pfam" id="PF22002">
    <property type="entry name" value="MTLN"/>
    <property type="match status" value="1"/>
</dbReference>
<feature type="transmembrane region" description="Helical" evidence="1">
    <location>
        <begin position="15"/>
        <end position="34"/>
    </location>
</feature>
<reference evidence="2" key="1">
    <citation type="submission" date="2015-11" db="EMBL/GenBank/DDBJ databases">
        <authorList>
            <consortium name="International Coturnix japonica Genome Analysis Consortium"/>
            <person name="Warren W."/>
            <person name="Burt D.W."/>
            <person name="Antin P.B."/>
            <person name="Lanford R."/>
            <person name="Gros J."/>
            <person name="Wilson R.K."/>
        </authorList>
    </citation>
    <scope>NUCLEOTIDE SEQUENCE [LARGE SCALE GENOMIC DNA]</scope>
</reference>